<reference evidence="8 9" key="1">
    <citation type="submission" date="2018-02" db="EMBL/GenBank/DDBJ databases">
        <title>Novel Leptospira species isolated from soil and water in Japan.</title>
        <authorList>
            <person name="Nakao R."/>
            <person name="Masuzawa T."/>
        </authorList>
    </citation>
    <scope>NUCLEOTIDE SEQUENCE [LARGE SCALE GENOMIC DNA]</scope>
    <source>
        <strain evidence="8 9">YH101</strain>
    </source>
</reference>
<protein>
    <submittedName>
        <fullName evidence="8">Sulfate transporter</fullName>
    </submittedName>
</protein>
<dbReference type="PROSITE" id="PS50042">
    <property type="entry name" value="CNMP_BINDING_3"/>
    <property type="match status" value="1"/>
</dbReference>
<dbReference type="CDD" id="cd00038">
    <property type="entry name" value="CAP_ED"/>
    <property type="match status" value="1"/>
</dbReference>
<dbReference type="SUPFAM" id="SSF51206">
    <property type="entry name" value="cAMP-binding domain-like"/>
    <property type="match status" value="1"/>
</dbReference>
<dbReference type="OrthoDB" id="9771198at2"/>
<dbReference type="InterPro" id="IPR000595">
    <property type="entry name" value="cNMP-bd_dom"/>
</dbReference>
<dbReference type="InterPro" id="IPR052706">
    <property type="entry name" value="Membrane-Transporter-like"/>
</dbReference>
<dbReference type="Gene3D" id="3.30.750.24">
    <property type="entry name" value="STAS domain"/>
    <property type="match status" value="1"/>
</dbReference>
<dbReference type="Pfam" id="PF00916">
    <property type="entry name" value="Sulfate_transp"/>
    <property type="match status" value="1"/>
</dbReference>
<feature type="transmembrane region" description="Helical" evidence="5">
    <location>
        <begin position="133"/>
        <end position="154"/>
    </location>
</feature>
<keyword evidence="4 5" id="KW-0472">Membrane</keyword>
<evidence type="ECO:0000256" key="4">
    <source>
        <dbReference type="ARBA" id="ARBA00023136"/>
    </source>
</evidence>
<comment type="subcellular location">
    <subcellularLocation>
        <location evidence="1">Membrane</location>
        <topology evidence="1">Multi-pass membrane protein</topology>
    </subcellularLocation>
</comment>
<comment type="caution">
    <text evidence="8">The sequence shown here is derived from an EMBL/GenBank/DDBJ whole genome shotgun (WGS) entry which is preliminary data.</text>
</comment>
<dbReference type="GO" id="GO:0016020">
    <property type="term" value="C:membrane"/>
    <property type="evidence" value="ECO:0007669"/>
    <property type="project" value="UniProtKB-SubCell"/>
</dbReference>
<evidence type="ECO:0000256" key="2">
    <source>
        <dbReference type="ARBA" id="ARBA00022692"/>
    </source>
</evidence>
<organism evidence="8 9">
    <name type="scientific">Leptospira ryugenii</name>
    <dbReference type="NCBI Taxonomy" id="1917863"/>
    <lineage>
        <taxon>Bacteria</taxon>
        <taxon>Pseudomonadati</taxon>
        <taxon>Spirochaetota</taxon>
        <taxon>Spirochaetia</taxon>
        <taxon>Leptospirales</taxon>
        <taxon>Leptospiraceae</taxon>
        <taxon>Leptospira</taxon>
    </lineage>
</organism>
<dbReference type="InterPro" id="IPR014710">
    <property type="entry name" value="RmlC-like_jellyroll"/>
</dbReference>
<dbReference type="PANTHER" id="PTHR43310:SF1">
    <property type="entry name" value="SULFATE TRANSPORTER YBAR-RELATED"/>
    <property type="match status" value="1"/>
</dbReference>
<dbReference type="InterPro" id="IPR011547">
    <property type="entry name" value="SLC26A/SulP_dom"/>
</dbReference>
<keyword evidence="2 5" id="KW-0812">Transmembrane</keyword>
<dbReference type="InterPro" id="IPR018490">
    <property type="entry name" value="cNMP-bd_dom_sf"/>
</dbReference>
<feature type="transmembrane region" description="Helical" evidence="5">
    <location>
        <begin position="12"/>
        <end position="35"/>
    </location>
</feature>
<dbReference type="InterPro" id="IPR002645">
    <property type="entry name" value="STAS_dom"/>
</dbReference>
<dbReference type="AlphaFoldDB" id="A0A2P2E1A5"/>
<dbReference type="InterPro" id="IPR036513">
    <property type="entry name" value="STAS_dom_sf"/>
</dbReference>
<name>A0A2P2E1A5_9LEPT</name>
<evidence type="ECO:0000256" key="3">
    <source>
        <dbReference type="ARBA" id="ARBA00022989"/>
    </source>
</evidence>
<keyword evidence="3 5" id="KW-1133">Transmembrane helix</keyword>
<evidence type="ECO:0000313" key="8">
    <source>
        <dbReference type="EMBL" id="GBF50652.1"/>
    </source>
</evidence>
<feature type="transmembrane region" description="Helical" evidence="5">
    <location>
        <begin position="200"/>
        <end position="218"/>
    </location>
</feature>
<dbReference type="RefSeq" id="WP_108976581.1">
    <property type="nucleotide sequence ID" value="NZ_BFBB01000007.1"/>
</dbReference>
<dbReference type="EMBL" id="BFBB01000007">
    <property type="protein sequence ID" value="GBF50652.1"/>
    <property type="molecule type" value="Genomic_DNA"/>
</dbReference>
<evidence type="ECO:0000256" key="1">
    <source>
        <dbReference type="ARBA" id="ARBA00004141"/>
    </source>
</evidence>
<dbReference type="Gene3D" id="2.60.120.10">
    <property type="entry name" value="Jelly Rolls"/>
    <property type="match status" value="1"/>
</dbReference>
<keyword evidence="9" id="KW-1185">Reference proteome</keyword>
<feature type="transmembrane region" description="Helical" evidence="5">
    <location>
        <begin position="98"/>
        <end position="121"/>
    </location>
</feature>
<proteinExistence type="predicted"/>
<dbReference type="Proteomes" id="UP000245133">
    <property type="component" value="Unassembled WGS sequence"/>
</dbReference>
<dbReference type="SMART" id="SM00100">
    <property type="entry name" value="cNMP"/>
    <property type="match status" value="1"/>
</dbReference>
<evidence type="ECO:0000256" key="5">
    <source>
        <dbReference type="SAM" id="Phobius"/>
    </source>
</evidence>
<feature type="transmembrane region" description="Helical" evidence="5">
    <location>
        <begin position="339"/>
        <end position="372"/>
    </location>
</feature>
<dbReference type="PROSITE" id="PS50801">
    <property type="entry name" value="STAS"/>
    <property type="match status" value="1"/>
</dbReference>
<dbReference type="Pfam" id="PF00027">
    <property type="entry name" value="cNMP_binding"/>
    <property type="match status" value="1"/>
</dbReference>
<evidence type="ECO:0000259" key="6">
    <source>
        <dbReference type="PROSITE" id="PS50042"/>
    </source>
</evidence>
<evidence type="ECO:0000259" key="7">
    <source>
        <dbReference type="PROSITE" id="PS50801"/>
    </source>
</evidence>
<dbReference type="SUPFAM" id="SSF52091">
    <property type="entry name" value="SpoIIaa-like"/>
    <property type="match status" value="1"/>
</dbReference>
<dbReference type="PANTHER" id="PTHR43310">
    <property type="entry name" value="SULFATE TRANSPORTER YBAR-RELATED"/>
    <property type="match status" value="1"/>
</dbReference>
<feature type="transmembrane region" description="Helical" evidence="5">
    <location>
        <begin position="41"/>
        <end position="62"/>
    </location>
</feature>
<evidence type="ECO:0000313" key="9">
    <source>
        <dbReference type="Proteomes" id="UP000245133"/>
    </source>
</evidence>
<accession>A0A2P2E1A5</accession>
<feature type="domain" description="STAS" evidence="7">
    <location>
        <begin position="452"/>
        <end position="569"/>
    </location>
</feature>
<feature type="transmembrane region" description="Helical" evidence="5">
    <location>
        <begin position="69"/>
        <end position="86"/>
    </location>
</feature>
<gene>
    <name evidence="8" type="ORF">LPTSP4_21790</name>
</gene>
<feature type="domain" description="Cyclic nucleotide-binding" evidence="6">
    <location>
        <begin position="595"/>
        <end position="698"/>
    </location>
</feature>
<dbReference type="CDD" id="cd07042">
    <property type="entry name" value="STAS_SulP_like_sulfate_transporter"/>
    <property type="match status" value="1"/>
</dbReference>
<feature type="transmembrane region" description="Helical" evidence="5">
    <location>
        <begin position="392"/>
        <end position="423"/>
    </location>
</feature>
<dbReference type="Pfam" id="PF01740">
    <property type="entry name" value="STAS"/>
    <property type="match status" value="1"/>
</dbReference>
<sequence length="733" mass="80793">MNIKFSKFQSDLLAGMAAMFVALPSAIAFGLSVYSPLGESYAGFAALSGILGTILIGLVSPLAGGTPRLISAPCAPAAAVLSVFVLEEVRRGSFSYQQIPILVGIAVLIAGLFQIILGLLGGGRLIKYIPYPVVAGYLSGLGLLLILSQLPRVLAISSEGSLLGDLQSLHRSPISPLIGLVTVVSMVLAPKFFKKIPPTIFSLIVGVVTYWTLSLFYVELRTLENNHYVVGPIMPEGEGLHSQIAANLTNLNLINASSWRTLFIPSITLGFLLSIDTLKTCLVLDVYSEKRHDSNRELLGQGLGNCVSSVFGGIAGAGTLGASLVNVSSGAKSKLSGFFVGVLSLVSILFFSNLISWIPVSALASILIVIGFRMIDWKSVGLLRNQATLFDFFVILCVVISAVSTSLLLAAGVGIILAILLFLRDQVRSSVVRRSFLGNQKFSKKRRLPSELDELLKKGDQNIIFELQGQLFFGTTDQLLSLVEPYLNKVRNMIFDFRRILNLDFTAVNLLKQIHQRLANAGGTLILTSVPQKLSTGQNVQVYLESFGLSNSTPNLKFFEELDEAIEFVEDEILHESNLEPIRRIPYLHLRQFEFFLPFPKDLIDQFETFTSELKIQENEVLFKKNDISDQMYFIRKGSIRILLPLDATRFHHLATFGKGDFFGDMAFLDSEPRSADAIALEETMLYVVSRAKFDEFVHSHPKFGYLFFESLSYILSQRLRLNHLELSALQEN</sequence>